<feature type="compositionally biased region" description="Polar residues" evidence="6">
    <location>
        <begin position="124"/>
        <end position="141"/>
    </location>
</feature>
<evidence type="ECO:0000256" key="3">
    <source>
        <dbReference type="ARBA" id="ARBA00022824"/>
    </source>
</evidence>
<dbReference type="InterPro" id="IPR051100">
    <property type="entry name" value="DnaJ_subfamily_B/C"/>
</dbReference>
<evidence type="ECO:0000256" key="6">
    <source>
        <dbReference type="SAM" id="MobiDB-lite"/>
    </source>
</evidence>
<dbReference type="Pfam" id="PF00226">
    <property type="entry name" value="DnaJ"/>
    <property type="match status" value="1"/>
</dbReference>
<dbReference type="PROSITE" id="PS50076">
    <property type="entry name" value="DNAJ_2"/>
    <property type="match status" value="1"/>
</dbReference>
<dbReference type="InterPro" id="IPR018253">
    <property type="entry name" value="DnaJ_domain_CS"/>
</dbReference>
<sequence>MNRDSARECVLRAKKAMLANDVQEMQRLLRKAKRLDPDCDVNSILANGHVPFSTPEDHRQQRENNNYSHDDHYNSFDEADALRNRKPKARSDSPGPSHSGGRSHRSKAQEASAAADGTDRSRSKSAGRTPTTGVQQNATSEEVSHVERIRHCKDYYEILEINKAEFCEVLLKKKYRELALKLHPDKCKAPGSTEAFKALGNAYAVLSDSKKRDDYDRYGSEEQQRAAARRQHSDFYDHDVNRGFESEMSPEDIFEMFFGGGFPSGSVHRRRGQFHFRHTEQQQQREEPNLLYQLLQILPIIVIIVGGLLVQLFSSDPIYSLNRDSTYHVLRYTRDLRIPYYTKPDFEANYGKRLQQVEQHVEDDYVGHLRNQCYREKSHREGLLWTAKMRGDSELWRRAQEMELTNCRKLEELYR</sequence>
<dbReference type="FunFam" id="1.10.287.110:FF:000137">
    <property type="entry name" value="DnaJ homolog subfamily B member 1"/>
    <property type="match status" value="1"/>
</dbReference>
<evidence type="ECO:0000313" key="10">
    <source>
        <dbReference type="WBParaSite" id="GPLIN_000511500"/>
    </source>
</evidence>
<reference evidence="9" key="1">
    <citation type="submission" date="2014-05" db="EMBL/GenBank/DDBJ databases">
        <title>The genome and life-stage specific transcriptomes of Globodera pallida elucidate key aspects of plant parasitism by a cyst nematode.</title>
        <authorList>
            <person name="Cotton J.A."/>
            <person name="Lilley C.J."/>
            <person name="Jones L.M."/>
            <person name="Kikuchi T."/>
            <person name="Reid A.J."/>
            <person name="Thorpe P."/>
            <person name="Tsai I.J."/>
            <person name="Beasley H."/>
            <person name="Blok V."/>
            <person name="Cock P.J.A."/>
            <person name="Van den Akker S.E."/>
            <person name="Holroyd N."/>
            <person name="Hunt M."/>
            <person name="Mantelin S."/>
            <person name="Naghra H."/>
            <person name="Pain A."/>
            <person name="Palomares-Rius J.E."/>
            <person name="Zarowiecki M."/>
            <person name="Berriman M."/>
            <person name="Jones J.T."/>
            <person name="Urwin P.E."/>
        </authorList>
    </citation>
    <scope>NUCLEOTIDE SEQUENCE [LARGE SCALE GENOMIC DNA]</scope>
    <source>
        <strain evidence="9">Lindley</strain>
    </source>
</reference>
<feature type="region of interest" description="Disordered" evidence="6">
    <location>
        <begin position="213"/>
        <end position="232"/>
    </location>
</feature>
<evidence type="ECO:0000256" key="2">
    <source>
        <dbReference type="ARBA" id="ARBA00022692"/>
    </source>
</evidence>
<dbReference type="InterPro" id="IPR015399">
    <property type="entry name" value="DUF1977_DnaJ-like"/>
</dbReference>
<keyword evidence="4 7" id="KW-1133">Transmembrane helix</keyword>
<dbReference type="InterPro" id="IPR001623">
    <property type="entry name" value="DnaJ_domain"/>
</dbReference>
<feature type="domain" description="J" evidence="8">
    <location>
        <begin position="154"/>
        <end position="219"/>
    </location>
</feature>
<dbReference type="GO" id="GO:0030544">
    <property type="term" value="F:Hsp70 protein binding"/>
    <property type="evidence" value="ECO:0007669"/>
    <property type="project" value="TreeGrafter"/>
</dbReference>
<reference evidence="10" key="2">
    <citation type="submission" date="2016-06" db="UniProtKB">
        <authorList>
            <consortium name="WormBaseParasite"/>
        </authorList>
    </citation>
    <scope>IDENTIFICATION</scope>
</reference>
<organism evidence="9 10">
    <name type="scientific">Globodera pallida</name>
    <name type="common">Potato cyst nematode worm</name>
    <name type="synonym">Heterodera pallida</name>
    <dbReference type="NCBI Taxonomy" id="36090"/>
    <lineage>
        <taxon>Eukaryota</taxon>
        <taxon>Metazoa</taxon>
        <taxon>Ecdysozoa</taxon>
        <taxon>Nematoda</taxon>
        <taxon>Chromadorea</taxon>
        <taxon>Rhabditida</taxon>
        <taxon>Tylenchina</taxon>
        <taxon>Tylenchomorpha</taxon>
        <taxon>Tylenchoidea</taxon>
        <taxon>Heteroderidae</taxon>
        <taxon>Heteroderinae</taxon>
        <taxon>Globodera</taxon>
    </lineage>
</organism>
<proteinExistence type="predicted"/>
<dbReference type="PRINTS" id="PR00625">
    <property type="entry name" value="JDOMAIN"/>
</dbReference>
<dbReference type="CDD" id="cd06257">
    <property type="entry name" value="DnaJ"/>
    <property type="match status" value="1"/>
</dbReference>
<dbReference type="PANTHER" id="PTHR43908">
    <property type="entry name" value="AT29763P-RELATED"/>
    <property type="match status" value="1"/>
</dbReference>
<dbReference type="InterPro" id="IPR036869">
    <property type="entry name" value="J_dom_sf"/>
</dbReference>
<evidence type="ECO:0000256" key="4">
    <source>
        <dbReference type="ARBA" id="ARBA00022989"/>
    </source>
</evidence>
<protein>
    <submittedName>
        <fullName evidence="10">J domain-containing protein</fullName>
    </submittedName>
</protein>
<evidence type="ECO:0000259" key="8">
    <source>
        <dbReference type="PROSITE" id="PS50076"/>
    </source>
</evidence>
<keyword evidence="2 7" id="KW-0812">Transmembrane</keyword>
<accession>A0A183BWX6</accession>
<dbReference type="WBParaSite" id="GPLIN_000511500">
    <property type="protein sequence ID" value="GPLIN_000511500"/>
    <property type="gene ID" value="GPLIN_000511500"/>
</dbReference>
<feature type="region of interest" description="Disordered" evidence="6">
    <location>
        <begin position="40"/>
        <end position="146"/>
    </location>
</feature>
<keyword evidence="5 7" id="KW-0472">Membrane</keyword>
<feature type="transmembrane region" description="Helical" evidence="7">
    <location>
        <begin position="290"/>
        <end position="313"/>
    </location>
</feature>
<dbReference type="SUPFAM" id="SSF46565">
    <property type="entry name" value="Chaperone J-domain"/>
    <property type="match status" value="1"/>
</dbReference>
<keyword evidence="9" id="KW-1185">Reference proteome</keyword>
<evidence type="ECO:0000256" key="7">
    <source>
        <dbReference type="SAM" id="Phobius"/>
    </source>
</evidence>
<dbReference type="PROSITE" id="PS00636">
    <property type="entry name" value="DNAJ_1"/>
    <property type="match status" value="1"/>
</dbReference>
<name>A0A183BWX6_GLOPA</name>
<dbReference type="Proteomes" id="UP000050741">
    <property type="component" value="Unassembled WGS sequence"/>
</dbReference>
<feature type="compositionally biased region" description="Basic and acidic residues" evidence="6">
    <location>
        <begin position="55"/>
        <end position="83"/>
    </location>
</feature>
<dbReference type="GO" id="GO:0005789">
    <property type="term" value="C:endoplasmic reticulum membrane"/>
    <property type="evidence" value="ECO:0007669"/>
    <property type="project" value="UniProtKB-SubCell"/>
</dbReference>
<dbReference type="Gene3D" id="1.10.287.110">
    <property type="entry name" value="DnaJ domain"/>
    <property type="match status" value="1"/>
</dbReference>
<dbReference type="SMART" id="SM00271">
    <property type="entry name" value="DnaJ"/>
    <property type="match status" value="1"/>
</dbReference>
<evidence type="ECO:0000313" key="9">
    <source>
        <dbReference type="Proteomes" id="UP000050741"/>
    </source>
</evidence>
<evidence type="ECO:0000256" key="1">
    <source>
        <dbReference type="ARBA" id="ARBA00004389"/>
    </source>
</evidence>
<dbReference type="GO" id="GO:0071218">
    <property type="term" value="P:cellular response to misfolded protein"/>
    <property type="evidence" value="ECO:0007669"/>
    <property type="project" value="TreeGrafter"/>
</dbReference>
<dbReference type="AlphaFoldDB" id="A0A183BWX6"/>
<dbReference type="PANTHER" id="PTHR43908:SF3">
    <property type="entry name" value="AT29763P-RELATED"/>
    <property type="match status" value="1"/>
</dbReference>
<evidence type="ECO:0000256" key="5">
    <source>
        <dbReference type="ARBA" id="ARBA00023136"/>
    </source>
</evidence>
<dbReference type="Pfam" id="PF09320">
    <property type="entry name" value="DUF1977"/>
    <property type="match status" value="1"/>
</dbReference>
<comment type="subcellular location">
    <subcellularLocation>
        <location evidence="1">Endoplasmic reticulum membrane</location>
        <topology evidence="1">Single-pass membrane protein</topology>
    </subcellularLocation>
</comment>
<keyword evidence="3" id="KW-0256">Endoplasmic reticulum</keyword>
<feature type="compositionally biased region" description="Basic and acidic residues" evidence="6">
    <location>
        <begin position="213"/>
        <end position="224"/>
    </location>
</feature>